<dbReference type="EMBL" id="JBGNYA010000002">
    <property type="protein sequence ID" value="MFA1612494.1"/>
    <property type="molecule type" value="Genomic_DNA"/>
</dbReference>
<evidence type="ECO:0000256" key="2">
    <source>
        <dbReference type="ARBA" id="ARBA00022448"/>
    </source>
</evidence>
<dbReference type="PANTHER" id="PTHR30151:SF0">
    <property type="entry name" value="ABC TRANSPORTER PERMEASE PROTEIN MJ0413-RELATED"/>
    <property type="match status" value="1"/>
</dbReference>
<feature type="domain" description="ABC transmembrane type-1" evidence="8">
    <location>
        <begin position="68"/>
        <end position="248"/>
    </location>
</feature>
<name>A0ABD5MIR9_9EURY</name>
<sequence>MDLVNNYSISYGDVVDFLTSIYSIALFIVLWEIIGQFGLIHYYFLPPISDILLELYELTVSGVMVHHAYLTVKRAIIGLIIACILGIVVGVLTARIRVMEWFWNPVIEIGYPVPIIALIPVFLFWFGSGDVSKVILVIVGCFWPVAINARNATRDIDKNIIWSAKMMGTSDRELIRRVVIPAAAPGIISGVQIALPLSLIITFVFEMTAGGGGLGFLEISGVRDFNSTQTYASLIVMMIIGFVFDRCLVLARSKILNWA</sequence>
<evidence type="ECO:0000313" key="9">
    <source>
        <dbReference type="EMBL" id="MFA1612494.1"/>
    </source>
</evidence>
<dbReference type="Gene3D" id="1.10.3720.10">
    <property type="entry name" value="MetI-like"/>
    <property type="match status" value="1"/>
</dbReference>
<dbReference type="RefSeq" id="WP_372391730.1">
    <property type="nucleotide sequence ID" value="NZ_JBGNYA010000002.1"/>
</dbReference>
<dbReference type="SUPFAM" id="SSF161098">
    <property type="entry name" value="MetI-like"/>
    <property type="match status" value="1"/>
</dbReference>
<dbReference type="PANTHER" id="PTHR30151">
    <property type="entry name" value="ALKANE SULFONATE ABC TRANSPORTER-RELATED, MEMBRANE SUBUNIT"/>
    <property type="match status" value="1"/>
</dbReference>
<dbReference type="InterPro" id="IPR035906">
    <property type="entry name" value="MetI-like_sf"/>
</dbReference>
<evidence type="ECO:0000256" key="5">
    <source>
        <dbReference type="ARBA" id="ARBA00022989"/>
    </source>
</evidence>
<evidence type="ECO:0000259" key="8">
    <source>
        <dbReference type="PROSITE" id="PS50928"/>
    </source>
</evidence>
<protein>
    <submittedName>
        <fullName evidence="9">ABC transporter permease</fullName>
    </submittedName>
</protein>
<dbReference type="AlphaFoldDB" id="A0ABD5MIR9"/>
<dbReference type="InterPro" id="IPR000515">
    <property type="entry name" value="MetI-like"/>
</dbReference>
<proteinExistence type="inferred from homology"/>
<feature type="transmembrane region" description="Helical" evidence="7">
    <location>
        <begin position="134"/>
        <end position="153"/>
    </location>
</feature>
<keyword evidence="5 7" id="KW-1133">Transmembrane helix</keyword>
<dbReference type="GO" id="GO:0005886">
    <property type="term" value="C:plasma membrane"/>
    <property type="evidence" value="ECO:0007669"/>
    <property type="project" value="UniProtKB-SubCell"/>
</dbReference>
<accession>A0ABD5MIR9</accession>
<comment type="subcellular location">
    <subcellularLocation>
        <location evidence="1 7">Cell membrane</location>
        <topology evidence="1 7">Multi-pass membrane protein</topology>
    </subcellularLocation>
</comment>
<keyword evidence="2 7" id="KW-0813">Transport</keyword>
<feature type="transmembrane region" description="Helical" evidence="7">
    <location>
        <begin position="231"/>
        <end position="251"/>
    </location>
</feature>
<reference evidence="9 10" key="1">
    <citation type="submission" date="2024-08" db="EMBL/GenBank/DDBJ databases">
        <title>Halobellus sp. MBLA0158 whole genome sequence.</title>
        <authorList>
            <person name="Hwang C.Y."/>
            <person name="Cho E.-S."/>
            <person name="Seo M.-J."/>
        </authorList>
    </citation>
    <scope>NUCLEOTIDE SEQUENCE [LARGE SCALE GENOMIC DNA]</scope>
    <source>
        <strain evidence="9 10">MBLA0158</strain>
    </source>
</reference>
<evidence type="ECO:0000313" key="10">
    <source>
        <dbReference type="Proteomes" id="UP001570511"/>
    </source>
</evidence>
<dbReference type="PROSITE" id="PS50928">
    <property type="entry name" value="ABC_TM1"/>
    <property type="match status" value="1"/>
</dbReference>
<comment type="similarity">
    <text evidence="7">Belongs to the binding-protein-dependent transport system permease family.</text>
</comment>
<evidence type="ECO:0000256" key="7">
    <source>
        <dbReference type="RuleBase" id="RU363032"/>
    </source>
</evidence>
<comment type="caution">
    <text evidence="9">The sequence shown here is derived from an EMBL/GenBank/DDBJ whole genome shotgun (WGS) entry which is preliminary data.</text>
</comment>
<evidence type="ECO:0000256" key="1">
    <source>
        <dbReference type="ARBA" id="ARBA00004651"/>
    </source>
</evidence>
<evidence type="ECO:0000256" key="4">
    <source>
        <dbReference type="ARBA" id="ARBA00022692"/>
    </source>
</evidence>
<dbReference type="Pfam" id="PF00528">
    <property type="entry name" value="BPD_transp_1"/>
    <property type="match status" value="1"/>
</dbReference>
<dbReference type="CDD" id="cd06261">
    <property type="entry name" value="TM_PBP2"/>
    <property type="match status" value="1"/>
</dbReference>
<keyword evidence="3" id="KW-1003">Cell membrane</keyword>
<evidence type="ECO:0000256" key="6">
    <source>
        <dbReference type="ARBA" id="ARBA00023136"/>
    </source>
</evidence>
<dbReference type="Proteomes" id="UP001570511">
    <property type="component" value="Unassembled WGS sequence"/>
</dbReference>
<keyword evidence="10" id="KW-1185">Reference proteome</keyword>
<feature type="transmembrane region" description="Helical" evidence="7">
    <location>
        <begin position="75"/>
        <end position="94"/>
    </location>
</feature>
<feature type="transmembrane region" description="Helical" evidence="7">
    <location>
        <begin position="20"/>
        <end position="44"/>
    </location>
</feature>
<feature type="transmembrane region" description="Helical" evidence="7">
    <location>
        <begin position="106"/>
        <end position="128"/>
    </location>
</feature>
<evidence type="ECO:0000256" key="3">
    <source>
        <dbReference type="ARBA" id="ARBA00022475"/>
    </source>
</evidence>
<keyword evidence="4 7" id="KW-0812">Transmembrane</keyword>
<gene>
    <name evidence="9" type="ORF">OS889_16005</name>
</gene>
<organism evidence="9 10">
    <name type="scientific">Halobellus rubicundus</name>
    <dbReference type="NCBI Taxonomy" id="2996466"/>
    <lineage>
        <taxon>Archaea</taxon>
        <taxon>Methanobacteriati</taxon>
        <taxon>Methanobacteriota</taxon>
        <taxon>Stenosarchaea group</taxon>
        <taxon>Halobacteria</taxon>
        <taxon>Halobacteriales</taxon>
        <taxon>Haloferacaceae</taxon>
        <taxon>Halobellus</taxon>
    </lineage>
</organism>
<keyword evidence="6 7" id="KW-0472">Membrane</keyword>